<protein>
    <recommendedName>
        <fullName evidence="3">Saposin B-type domain-containing protein</fullName>
    </recommendedName>
</protein>
<evidence type="ECO:0008006" key="3">
    <source>
        <dbReference type="Google" id="ProtNLM"/>
    </source>
</evidence>
<dbReference type="AlphaFoldDB" id="A0A367J741"/>
<gene>
    <name evidence="1" type="ORF">CU098_009595</name>
</gene>
<dbReference type="Proteomes" id="UP000253551">
    <property type="component" value="Unassembled WGS sequence"/>
</dbReference>
<proteinExistence type="predicted"/>
<accession>A0A367J741</accession>
<keyword evidence="2" id="KW-1185">Reference proteome</keyword>
<reference evidence="1 2" key="1">
    <citation type="journal article" date="2018" name="G3 (Bethesda)">
        <title>Phylogenetic and Phylogenomic Definition of Rhizopus Species.</title>
        <authorList>
            <person name="Gryganskyi A.P."/>
            <person name="Golan J."/>
            <person name="Dolatabadi S."/>
            <person name="Mondo S."/>
            <person name="Robb S."/>
            <person name="Idnurm A."/>
            <person name="Muszewska A."/>
            <person name="Steczkiewicz K."/>
            <person name="Masonjones S."/>
            <person name="Liao H.L."/>
            <person name="Gajdeczka M.T."/>
            <person name="Anike F."/>
            <person name="Vuek A."/>
            <person name="Anishchenko I.M."/>
            <person name="Voigt K."/>
            <person name="de Hoog G.S."/>
            <person name="Smith M.E."/>
            <person name="Heitman J."/>
            <person name="Vilgalys R."/>
            <person name="Stajich J.E."/>
        </authorList>
    </citation>
    <scope>NUCLEOTIDE SEQUENCE [LARGE SCALE GENOMIC DNA]</scope>
    <source>
        <strain evidence="1 2">LSU 92-RS-03</strain>
    </source>
</reference>
<evidence type="ECO:0000313" key="1">
    <source>
        <dbReference type="EMBL" id="RCH85715.1"/>
    </source>
</evidence>
<organism evidence="1 2">
    <name type="scientific">Rhizopus stolonifer</name>
    <name type="common">Rhizopus nigricans</name>
    <dbReference type="NCBI Taxonomy" id="4846"/>
    <lineage>
        <taxon>Eukaryota</taxon>
        <taxon>Fungi</taxon>
        <taxon>Fungi incertae sedis</taxon>
        <taxon>Mucoromycota</taxon>
        <taxon>Mucoromycotina</taxon>
        <taxon>Mucoromycetes</taxon>
        <taxon>Mucorales</taxon>
        <taxon>Mucorineae</taxon>
        <taxon>Rhizopodaceae</taxon>
        <taxon>Rhizopus</taxon>
    </lineage>
</organism>
<dbReference type="OrthoDB" id="282973at2759"/>
<dbReference type="EMBL" id="PJQM01004103">
    <property type="protein sequence ID" value="RCH85715.1"/>
    <property type="molecule type" value="Genomic_DNA"/>
</dbReference>
<name>A0A367J741_RHIST</name>
<comment type="caution">
    <text evidence="1">The sequence shown here is derived from an EMBL/GenBank/DDBJ whole genome shotgun (WGS) entry which is preliminary data.</text>
</comment>
<dbReference type="STRING" id="4846.A0A367J741"/>
<evidence type="ECO:0000313" key="2">
    <source>
        <dbReference type="Proteomes" id="UP000253551"/>
    </source>
</evidence>
<sequence length="121" mass="13947">MTKQLCRLPESIQLATMMNVCKQANVVDSEVCEGMVREQGPIIRRVLKTMDVAGRDGHLACASVLNACPYPDVDQWKVPFPKPKPKYTFRHKPSNKTIDVVHLSDWHVDPYYEARRYRNSM</sequence>